<evidence type="ECO:0000313" key="7">
    <source>
        <dbReference type="EMBL" id="KAK8053611.1"/>
    </source>
</evidence>
<comment type="caution">
    <text evidence="7">The sequence shown here is derived from an EMBL/GenBank/DDBJ whole genome shotgun (WGS) entry which is preliminary data.</text>
</comment>
<dbReference type="PROSITE" id="PS51388">
    <property type="entry name" value="GED"/>
    <property type="match status" value="1"/>
</dbReference>
<dbReference type="InterPro" id="IPR000375">
    <property type="entry name" value="Dynamin_stalk"/>
</dbReference>
<feature type="coiled-coil region" evidence="3">
    <location>
        <begin position="681"/>
        <end position="708"/>
    </location>
</feature>
<dbReference type="Proteomes" id="UP001446871">
    <property type="component" value="Unassembled WGS sequence"/>
</dbReference>
<name>A0ABR1U400_9PEZI</name>
<evidence type="ECO:0000259" key="5">
    <source>
        <dbReference type="PROSITE" id="PS51388"/>
    </source>
</evidence>
<dbReference type="PANTHER" id="PTHR11566">
    <property type="entry name" value="DYNAMIN"/>
    <property type="match status" value="1"/>
</dbReference>
<feature type="region of interest" description="Disordered" evidence="4">
    <location>
        <begin position="266"/>
        <end position="296"/>
    </location>
</feature>
<evidence type="ECO:0000256" key="3">
    <source>
        <dbReference type="SAM" id="Coils"/>
    </source>
</evidence>
<dbReference type="CDD" id="cd08771">
    <property type="entry name" value="DLP_1"/>
    <property type="match status" value="1"/>
</dbReference>
<organism evidence="7 8">
    <name type="scientific">Apiospora saccharicola</name>
    <dbReference type="NCBI Taxonomy" id="335842"/>
    <lineage>
        <taxon>Eukaryota</taxon>
        <taxon>Fungi</taxon>
        <taxon>Dikarya</taxon>
        <taxon>Ascomycota</taxon>
        <taxon>Pezizomycotina</taxon>
        <taxon>Sordariomycetes</taxon>
        <taxon>Xylariomycetidae</taxon>
        <taxon>Amphisphaeriales</taxon>
        <taxon>Apiosporaceae</taxon>
        <taxon>Apiospora</taxon>
    </lineage>
</organism>
<evidence type="ECO:0000259" key="6">
    <source>
        <dbReference type="PROSITE" id="PS51718"/>
    </source>
</evidence>
<dbReference type="Gene3D" id="3.40.50.300">
    <property type="entry name" value="P-loop containing nucleotide triphosphate hydrolases"/>
    <property type="match status" value="1"/>
</dbReference>
<dbReference type="InterPro" id="IPR020850">
    <property type="entry name" value="GED_dom"/>
</dbReference>
<dbReference type="Pfam" id="PF01031">
    <property type="entry name" value="Dynamin_M"/>
    <property type="match status" value="1"/>
</dbReference>
<protein>
    <submittedName>
        <fullName evidence="7">Uncharacterized protein</fullName>
    </submittedName>
</protein>
<accession>A0ABR1U400</accession>
<sequence>MADISLDTVALDQLHGEQKALLDTIDGLRKHGVGRFVDLPQIIVVGDQSSGKSSVLEAISRVRFPVHDKLCTRFPTELVLRTDDRTRVDVQIQRHHQDSEGGNAVPFSDTAFDKAALPEIIKKAKHEMLPDDVGFSEDVLRVEISGPDVPSLTLVDLPGFYHSEDDNQSAAGRDVVNRLAERYMKKKNSIILAIISARNQLIMQEVLSKVKLHDKNKERTLGIITKPDLLSPKSNDEETFIRLMKNQDQSHKLSLGWHVLRNRSEFENGDSDDERDRKESEFFQSGPWSTIPPKNRGIDRLRKKLSNILLSHIKKNLPSLIEQIQSELSSRHQAIKRLGEPRSAPRELRSHLDKIASQFHTISLHAVEGNYNDDFFGGLYAASDDTTSETTRRTKKLRALVRDMNRVFAHVLTTRGSRRTILPRVNDESYSDSASSDSDPGVPSYLQDLIDKYEFERPLEVGFDKITKELENLSSANQGNEFPGTSNDRLAVELFREQSQPWEQIAHFHVRFVLDVSRRFVSELMGYIVSPGAGKTFNAILADIVDPFFEKKTQMLEDKVHELLHHYRTGHPQPLDAEFRMLLAARRRKNLEVEVINKLLQDQPDIFKDEALEKLRRVTEDASVSEFGVEGLIEKSETYYEMALRTFTDNVIILAIENCLIQELPSIFTTEMVNQMDDTELDRLASESEDVKEERAQLQKEHDALKGGLKSCNRYRERGVPCKLPSHN</sequence>
<dbReference type="InterPro" id="IPR022812">
    <property type="entry name" value="Dynamin"/>
</dbReference>
<evidence type="ECO:0000256" key="1">
    <source>
        <dbReference type="ARBA" id="ARBA00022741"/>
    </source>
</evidence>
<feature type="domain" description="GED" evidence="5">
    <location>
        <begin position="629"/>
        <end position="720"/>
    </location>
</feature>
<gene>
    <name evidence="7" type="ORF">PG996_012912</name>
</gene>
<dbReference type="Pfam" id="PF00350">
    <property type="entry name" value="Dynamin_N"/>
    <property type="match status" value="1"/>
</dbReference>
<keyword evidence="2" id="KW-0342">GTP-binding</keyword>
<dbReference type="PROSITE" id="PS51718">
    <property type="entry name" value="G_DYNAMIN_2"/>
    <property type="match status" value="1"/>
</dbReference>
<proteinExistence type="predicted"/>
<dbReference type="SMART" id="SM00053">
    <property type="entry name" value="DYNc"/>
    <property type="match status" value="1"/>
</dbReference>
<keyword evidence="1" id="KW-0547">Nucleotide-binding</keyword>
<dbReference type="InterPro" id="IPR030381">
    <property type="entry name" value="G_DYNAMIN_dom"/>
</dbReference>
<dbReference type="InterPro" id="IPR027417">
    <property type="entry name" value="P-loop_NTPase"/>
</dbReference>
<dbReference type="PRINTS" id="PR00195">
    <property type="entry name" value="DYNAMIN"/>
</dbReference>
<evidence type="ECO:0000256" key="4">
    <source>
        <dbReference type="SAM" id="MobiDB-lite"/>
    </source>
</evidence>
<dbReference type="EMBL" id="JAQQWM010000008">
    <property type="protein sequence ID" value="KAK8053611.1"/>
    <property type="molecule type" value="Genomic_DNA"/>
</dbReference>
<dbReference type="PANTHER" id="PTHR11566:SF149">
    <property type="entry name" value="GTPASE, PUTATIVE (AFU_ORTHOLOGUE AFUA_6G11890)-RELATED"/>
    <property type="match status" value="1"/>
</dbReference>
<dbReference type="Gene3D" id="1.20.120.1240">
    <property type="entry name" value="Dynamin, middle domain"/>
    <property type="match status" value="1"/>
</dbReference>
<keyword evidence="8" id="KW-1185">Reference proteome</keyword>
<keyword evidence="3" id="KW-0175">Coiled coil</keyword>
<dbReference type="Pfam" id="PF02212">
    <property type="entry name" value="GED"/>
    <property type="match status" value="1"/>
</dbReference>
<dbReference type="InterPro" id="IPR045063">
    <property type="entry name" value="Dynamin_N"/>
</dbReference>
<evidence type="ECO:0000313" key="8">
    <source>
        <dbReference type="Proteomes" id="UP001446871"/>
    </source>
</evidence>
<reference evidence="7 8" key="1">
    <citation type="submission" date="2023-01" db="EMBL/GenBank/DDBJ databases">
        <title>Analysis of 21 Apiospora genomes using comparative genomics revels a genus with tremendous synthesis potential of carbohydrate active enzymes and secondary metabolites.</title>
        <authorList>
            <person name="Sorensen T."/>
        </authorList>
    </citation>
    <scope>NUCLEOTIDE SEQUENCE [LARGE SCALE GENOMIC DNA]</scope>
    <source>
        <strain evidence="7 8">CBS 83171</strain>
    </source>
</reference>
<dbReference type="SUPFAM" id="SSF52540">
    <property type="entry name" value="P-loop containing nucleoside triphosphate hydrolases"/>
    <property type="match status" value="1"/>
</dbReference>
<feature type="domain" description="Dynamin-type G" evidence="6">
    <location>
        <begin position="36"/>
        <end position="318"/>
    </location>
</feature>
<dbReference type="InterPro" id="IPR001401">
    <property type="entry name" value="Dynamin_GTPase"/>
</dbReference>
<evidence type="ECO:0000256" key="2">
    <source>
        <dbReference type="ARBA" id="ARBA00023134"/>
    </source>
</evidence>
<dbReference type="InterPro" id="IPR003130">
    <property type="entry name" value="GED"/>
</dbReference>